<feature type="repeat" description="Pumilio" evidence="3">
    <location>
        <begin position="451"/>
        <end position="486"/>
    </location>
</feature>
<feature type="region of interest" description="Disordered" evidence="4">
    <location>
        <begin position="723"/>
        <end position="771"/>
    </location>
</feature>
<feature type="repeat" description="Pumilio" evidence="3">
    <location>
        <begin position="415"/>
        <end position="450"/>
    </location>
</feature>
<feature type="compositionally biased region" description="Low complexity" evidence="4">
    <location>
        <begin position="203"/>
        <end position="213"/>
    </location>
</feature>
<feature type="compositionally biased region" description="Polar residues" evidence="4">
    <location>
        <begin position="144"/>
        <end position="154"/>
    </location>
</feature>
<dbReference type="InterPro" id="IPR033133">
    <property type="entry name" value="PUM-HD"/>
</dbReference>
<dbReference type="PANTHER" id="PTHR12537:SF12">
    <property type="entry name" value="MATERNAL PROTEIN PUMILIO"/>
    <property type="match status" value="1"/>
</dbReference>
<evidence type="ECO:0000256" key="4">
    <source>
        <dbReference type="SAM" id="MobiDB-lite"/>
    </source>
</evidence>
<dbReference type="InterPro" id="IPR011989">
    <property type="entry name" value="ARM-like"/>
</dbReference>
<feature type="domain" description="PUM-HD" evidence="5">
    <location>
        <begin position="356"/>
        <end position="713"/>
    </location>
</feature>
<dbReference type="AlphaFoldDB" id="A0A1B8ABT7"/>
<organism evidence="6 7">
    <name type="scientific">Fusarium poae</name>
    <dbReference type="NCBI Taxonomy" id="36050"/>
    <lineage>
        <taxon>Eukaryota</taxon>
        <taxon>Fungi</taxon>
        <taxon>Dikarya</taxon>
        <taxon>Ascomycota</taxon>
        <taxon>Pezizomycotina</taxon>
        <taxon>Sordariomycetes</taxon>
        <taxon>Hypocreomycetidae</taxon>
        <taxon>Hypocreales</taxon>
        <taxon>Nectriaceae</taxon>
        <taxon>Fusarium</taxon>
    </lineage>
</organism>
<feature type="compositionally biased region" description="Polar residues" evidence="4">
    <location>
        <begin position="728"/>
        <end position="741"/>
    </location>
</feature>
<dbReference type="InterPro" id="IPR016024">
    <property type="entry name" value="ARM-type_fold"/>
</dbReference>
<dbReference type="SMART" id="SM00025">
    <property type="entry name" value="Pumilio"/>
    <property type="match status" value="6"/>
</dbReference>
<dbReference type="SUPFAM" id="SSF48371">
    <property type="entry name" value="ARM repeat"/>
    <property type="match status" value="1"/>
</dbReference>
<evidence type="ECO:0000256" key="3">
    <source>
        <dbReference type="PROSITE-ProRule" id="PRU00317"/>
    </source>
</evidence>
<feature type="compositionally biased region" description="Low complexity" evidence="4">
    <location>
        <begin position="63"/>
        <end position="79"/>
    </location>
</feature>
<dbReference type="GO" id="GO:0005737">
    <property type="term" value="C:cytoplasm"/>
    <property type="evidence" value="ECO:0007669"/>
    <property type="project" value="TreeGrafter"/>
</dbReference>
<gene>
    <name evidence="6" type="ORF">FPOA_09666</name>
</gene>
<comment type="caution">
    <text evidence="6">The sequence shown here is derived from an EMBL/GenBank/DDBJ whole genome shotgun (WGS) entry which is preliminary data.</text>
</comment>
<comment type="function">
    <text evidence="2">RNA-binding nucleolar protein required for pre-rRNA processing. Involved in production of 18S rRNA and assembly of small ribosomal subunit.</text>
</comment>
<dbReference type="GO" id="GO:0003730">
    <property type="term" value="F:mRNA 3'-UTR binding"/>
    <property type="evidence" value="ECO:0007669"/>
    <property type="project" value="TreeGrafter"/>
</dbReference>
<keyword evidence="7" id="KW-1185">Reference proteome</keyword>
<sequence length="771" mass="86045">MTQRHWEERAPGRPSRQPNHMSADSRPPPSSFGGHSLWGPNHSRSMRDNGDRSHGPYPTSGWPRSSDSPPHSSSPNNRSSRADTNDMSYPVENFPPSRTTENFLSFPRQHAPRSSQDLRDSSSYGFPNGLTGGPASRQEPTHGASHTPSSSINSQPAMRYIHSQHVQTLAQQAMNPQQAQALNMQAFSFNNAQALDQQSAQFSYHSNSRSSSSQLNPASQTWNQNITKNHASRNSLNMGTDLTSGPSLDDQLAAMTLMDQGSSTNTIAPFSNTWSTRDSGSQQPENQGNRHILSQPQFSTSSRSFGAQPAPYGLFDTAGYPPSMVSTAAAIPPLMHGSNFGNAVNAQRHHNPSAPVRHPFSIQFSSTIANNNKNVPFHAVFGWVVIAAGDCEISRFIQSKLITAKSDEKDRMFTEIGSDMISLMKDLYGNYVIQKLIEHGSMTQKMSVIETVRGHIVELSLNTFGCRVFQKIVECCPHTQVAAILDEIHSYDVLKVVMYSETGNHVIQKLVQEMPQKDVKFITVACQENARELSENQYSCRILQRVLEKAEEDDKKKLVAKLSPMMHELVTHQWGNYVAGHIIQNRGPEDRDPIYEHVMSRLLALCQHKLASHVVEKCIVHGTDEQRTRILERLCPVDDSEQTFENMFKNQIGNYVVTSLLKHLKRGTVERAEFKQKIIVQYDLLKATGRTLEKLDRIFEEDRQMESRETKLASNLQIEVDSAGPTPVLTNETNSPQSDSLPSADASTIEYPRINKKTMGANPRVRDDDDA</sequence>
<feature type="region of interest" description="Disordered" evidence="4">
    <location>
        <begin position="1"/>
        <end position="154"/>
    </location>
</feature>
<dbReference type="STRING" id="36050.A0A1B8ABT7"/>
<dbReference type="EMBL" id="LYXU01000004">
    <property type="protein sequence ID" value="OBS17938.1"/>
    <property type="molecule type" value="Genomic_DNA"/>
</dbReference>
<accession>A0A1B8ABT7</accession>
<dbReference type="Proteomes" id="UP000091967">
    <property type="component" value="Unassembled WGS sequence"/>
</dbReference>
<dbReference type="Gene3D" id="1.25.10.10">
    <property type="entry name" value="Leucine-rich Repeat Variant"/>
    <property type="match status" value="1"/>
</dbReference>
<evidence type="ECO:0000313" key="6">
    <source>
        <dbReference type="EMBL" id="OBS17938.1"/>
    </source>
</evidence>
<evidence type="ECO:0000313" key="7">
    <source>
        <dbReference type="Proteomes" id="UP000091967"/>
    </source>
</evidence>
<dbReference type="OMA" id="CEAYGHM"/>
<evidence type="ECO:0000256" key="2">
    <source>
        <dbReference type="ARBA" id="ARBA00024893"/>
    </source>
</evidence>
<feature type="region of interest" description="Disordered" evidence="4">
    <location>
        <begin position="200"/>
        <end position="220"/>
    </location>
</feature>
<proteinExistence type="predicted"/>
<feature type="repeat" description="Pumilio" evidence="3">
    <location>
        <begin position="523"/>
        <end position="560"/>
    </location>
</feature>
<protein>
    <recommendedName>
        <fullName evidence="5">PUM-HD domain-containing protein</fullName>
    </recommendedName>
</protein>
<dbReference type="PANTHER" id="PTHR12537">
    <property type="entry name" value="RNA BINDING PROTEIN PUMILIO-RELATED"/>
    <property type="match status" value="1"/>
</dbReference>
<reference evidence="6 7" key="1">
    <citation type="submission" date="2016-06" db="EMBL/GenBank/DDBJ databases">
        <title>Living apart together: crosstalk between the core and supernumerary genomes in a fungal plant pathogen.</title>
        <authorList>
            <person name="Vanheule A."/>
            <person name="Audenaert K."/>
            <person name="Warris S."/>
            <person name="Van De Geest H."/>
            <person name="Schijlen E."/>
            <person name="Hofte M."/>
            <person name="De Saeger S."/>
            <person name="Haesaert G."/>
            <person name="Waalwijk C."/>
            <person name="Van Der Lee T."/>
        </authorList>
    </citation>
    <scope>NUCLEOTIDE SEQUENCE [LARGE SCALE GENOMIC DNA]</scope>
    <source>
        <strain evidence="6 7">2516</strain>
    </source>
</reference>
<evidence type="ECO:0000256" key="1">
    <source>
        <dbReference type="ARBA" id="ARBA00022737"/>
    </source>
</evidence>
<dbReference type="Pfam" id="PF00806">
    <property type="entry name" value="PUF"/>
    <property type="match status" value="7"/>
</dbReference>
<keyword evidence="1" id="KW-0677">Repeat</keyword>
<dbReference type="PROSITE" id="PS50303">
    <property type="entry name" value="PUM_HD"/>
    <property type="match status" value="1"/>
</dbReference>
<evidence type="ECO:0000259" key="5">
    <source>
        <dbReference type="PROSITE" id="PS50303"/>
    </source>
</evidence>
<feature type="repeat" description="Pumilio" evidence="3">
    <location>
        <begin position="561"/>
        <end position="596"/>
    </location>
</feature>
<feature type="compositionally biased region" description="Basic and acidic residues" evidence="4">
    <location>
        <begin position="1"/>
        <end position="11"/>
    </location>
</feature>
<dbReference type="PROSITE" id="PS50302">
    <property type="entry name" value="PUM"/>
    <property type="match status" value="5"/>
</dbReference>
<dbReference type="GO" id="GO:0000288">
    <property type="term" value="P:nuclear-transcribed mRNA catabolic process, deadenylation-dependent decay"/>
    <property type="evidence" value="ECO:0007669"/>
    <property type="project" value="TreeGrafter"/>
</dbReference>
<feature type="region of interest" description="Disordered" evidence="4">
    <location>
        <begin position="263"/>
        <end position="290"/>
    </location>
</feature>
<name>A0A1B8ABT7_FUSPO</name>
<feature type="compositionally biased region" description="Basic and acidic residues" evidence="4">
    <location>
        <begin position="45"/>
        <end position="54"/>
    </location>
</feature>
<dbReference type="InterPro" id="IPR001313">
    <property type="entry name" value="Pumilio_RNA-bd_rpt"/>
</dbReference>
<feature type="repeat" description="Pumilio" evidence="3">
    <location>
        <begin position="597"/>
        <end position="632"/>
    </location>
</feature>